<accession>A0A0N4VGQ2</accession>
<dbReference type="AlphaFoldDB" id="A0A0N4VGQ2"/>
<dbReference type="SUPFAM" id="SSF56112">
    <property type="entry name" value="Protein kinase-like (PK-like)"/>
    <property type="match status" value="1"/>
</dbReference>
<reference evidence="1 2" key="2">
    <citation type="submission" date="2018-10" db="EMBL/GenBank/DDBJ databases">
        <authorList>
            <consortium name="Pathogen Informatics"/>
        </authorList>
    </citation>
    <scope>NUCLEOTIDE SEQUENCE [LARGE SCALE GENOMIC DNA]</scope>
</reference>
<dbReference type="EMBL" id="UXUI01009978">
    <property type="protein sequence ID" value="VDD94597.1"/>
    <property type="molecule type" value="Genomic_DNA"/>
</dbReference>
<protein>
    <submittedName>
        <fullName evidence="3">Protein kinase domain-containing protein</fullName>
    </submittedName>
</protein>
<evidence type="ECO:0000313" key="3">
    <source>
        <dbReference type="WBParaSite" id="EVEC_0000998401-mRNA-1"/>
    </source>
</evidence>
<proteinExistence type="predicted"/>
<evidence type="ECO:0000313" key="2">
    <source>
        <dbReference type="Proteomes" id="UP000274131"/>
    </source>
</evidence>
<dbReference type="Proteomes" id="UP000274131">
    <property type="component" value="Unassembled WGS sequence"/>
</dbReference>
<keyword evidence="2" id="KW-1185">Reference proteome</keyword>
<sequence>MIYFLLSFYFQKSALGIAQRNFSADILRLLNRSAETPYKSIKVGECIGKGAQGEVRKAEVFGKTVALKRITFDEKNAIVGLLHLDCPNLVEFLDHHLPIPEEISSKLKQMLDMCWRKKSAERPEFETILEEYSNLDADPYFVKITENEWQRLVPEWKKTTQNKMNAIRAQFFKDHF</sequence>
<dbReference type="InterPro" id="IPR011009">
    <property type="entry name" value="Kinase-like_dom_sf"/>
</dbReference>
<reference evidence="3" key="1">
    <citation type="submission" date="2017-02" db="UniProtKB">
        <authorList>
            <consortium name="WormBaseParasite"/>
        </authorList>
    </citation>
    <scope>IDENTIFICATION</scope>
</reference>
<organism evidence="3">
    <name type="scientific">Enterobius vermicularis</name>
    <name type="common">Human pinworm</name>
    <dbReference type="NCBI Taxonomy" id="51028"/>
    <lineage>
        <taxon>Eukaryota</taxon>
        <taxon>Metazoa</taxon>
        <taxon>Ecdysozoa</taxon>
        <taxon>Nematoda</taxon>
        <taxon>Chromadorea</taxon>
        <taxon>Rhabditida</taxon>
        <taxon>Spirurina</taxon>
        <taxon>Oxyuridomorpha</taxon>
        <taxon>Oxyuroidea</taxon>
        <taxon>Oxyuridae</taxon>
        <taxon>Enterobius</taxon>
    </lineage>
</organism>
<gene>
    <name evidence="1" type="ORF">EVEC_LOCUS9348</name>
</gene>
<name>A0A0N4VGQ2_ENTVE</name>
<evidence type="ECO:0000313" key="1">
    <source>
        <dbReference type="EMBL" id="VDD94597.1"/>
    </source>
</evidence>
<dbReference type="WBParaSite" id="EVEC_0000998401-mRNA-1">
    <property type="protein sequence ID" value="EVEC_0000998401-mRNA-1"/>
    <property type="gene ID" value="EVEC_0000998401"/>
</dbReference>
<dbReference type="Gene3D" id="3.30.200.20">
    <property type="entry name" value="Phosphorylase Kinase, domain 1"/>
    <property type="match status" value="1"/>
</dbReference>